<accession>A0A329SAG6</accession>
<sequence length="55" mass="6405">MLRSQALSSAIWLDRNLSKLVVATLDDYEFTLDDYEFSRLAKYFEIDLSSRCHSA</sequence>
<name>A0A329SAG6_9STRA</name>
<comment type="caution">
    <text evidence="2">The sequence shown here is derived from an EMBL/GenBank/DDBJ whole genome shotgun (WGS) entry which is preliminary data.</text>
</comment>
<dbReference type="EMBL" id="MJFZ01000224">
    <property type="protein sequence ID" value="RAW33827.1"/>
    <property type="molecule type" value="Genomic_DNA"/>
</dbReference>
<dbReference type="VEuPathDB" id="FungiDB:PC110_g9864"/>
<reference evidence="1" key="2">
    <citation type="submission" date="2021-01" db="EMBL/GenBank/DDBJ databases">
        <title>Phytophthora aleatoria, a newly-described species from Pinus radiata is distinct from Phytophthora cactorum isolates based on comparative genomics.</title>
        <authorList>
            <person name="Mcdougal R."/>
            <person name="Panda P."/>
            <person name="Williams N."/>
            <person name="Studholme D.J."/>
        </authorList>
    </citation>
    <scope>NUCLEOTIDE SEQUENCE</scope>
    <source>
        <strain evidence="1">NZFS 3830</strain>
    </source>
</reference>
<dbReference type="Proteomes" id="UP000688947">
    <property type="component" value="Unassembled WGS sequence"/>
</dbReference>
<gene>
    <name evidence="1" type="ORF">JG687_00003894</name>
    <name evidence="2" type="ORF">PC110_g9864</name>
</gene>
<dbReference type="AlphaFoldDB" id="A0A329SAG6"/>
<reference evidence="2 3" key="1">
    <citation type="submission" date="2018-01" db="EMBL/GenBank/DDBJ databases">
        <title>Draft genome of the strawberry crown rot pathogen Phytophthora cactorum.</title>
        <authorList>
            <person name="Armitage A.D."/>
            <person name="Lysoe E."/>
            <person name="Nellist C.F."/>
            <person name="Harrison R.J."/>
            <person name="Brurberg M.B."/>
        </authorList>
    </citation>
    <scope>NUCLEOTIDE SEQUENCE [LARGE SCALE GENOMIC DNA]</scope>
    <source>
        <strain evidence="2 3">10300</strain>
    </source>
</reference>
<evidence type="ECO:0000313" key="2">
    <source>
        <dbReference type="EMBL" id="RAW33827.1"/>
    </source>
</evidence>
<organism evidence="2 3">
    <name type="scientific">Phytophthora cactorum</name>
    <dbReference type="NCBI Taxonomy" id="29920"/>
    <lineage>
        <taxon>Eukaryota</taxon>
        <taxon>Sar</taxon>
        <taxon>Stramenopiles</taxon>
        <taxon>Oomycota</taxon>
        <taxon>Peronosporomycetes</taxon>
        <taxon>Peronosporales</taxon>
        <taxon>Peronosporaceae</taxon>
        <taxon>Phytophthora</taxon>
    </lineage>
</organism>
<keyword evidence="3" id="KW-1185">Reference proteome</keyword>
<protein>
    <submittedName>
        <fullName evidence="2">Uncharacterized protein</fullName>
    </submittedName>
</protein>
<evidence type="ECO:0000313" key="1">
    <source>
        <dbReference type="EMBL" id="KAG6968184.1"/>
    </source>
</evidence>
<dbReference type="OrthoDB" id="10272368at2759"/>
<dbReference type="EMBL" id="JAENGZ010000125">
    <property type="protein sequence ID" value="KAG6968184.1"/>
    <property type="molecule type" value="Genomic_DNA"/>
</dbReference>
<evidence type="ECO:0000313" key="3">
    <source>
        <dbReference type="Proteomes" id="UP000251314"/>
    </source>
</evidence>
<dbReference type="Proteomes" id="UP000251314">
    <property type="component" value="Unassembled WGS sequence"/>
</dbReference>
<proteinExistence type="predicted"/>